<gene>
    <name evidence="4" type="ordered locus">trd_A0454</name>
</gene>
<sequence length="494" mass="52973">MAGNAHSNVAARRSVEQAALAYMVTGFAVFLLMGLLGLLMRLQHAGLIDLGPRWFYRIMTLHGAGMVAGVLLASLGGVSQVITARIRLSPRLLWSAYVVYFLGSGLVVLATLVGGFAAGWTTTYPLPVRGDWPVSATWAFLLGYTLVAVAFLLWCLAVLVGARRAFGGLTSALAWPVLFRHPVGTGQPIPTGPELAATVVAIDGVIAVLAGVVYLVPIFAQLLGLVSGFDVLFAKNMLFLFGHTLVNLNIYLAVALVYATLGAYTGRAFKMSFPVALAFNLVIVLVLLPYFHHLYQDFAQPLPLHLVGQFGSYAVGVPAFFVTIVGSLGLLYGSRVRWSAPVIFILAGLWGWTVGGMAAVIDGTIAINNVMHNTLWVPAHFHSYYLFGAAGYTWAYLFHRLSGVEGWASSALARRLAWLYAIGAGGFVLAFFLSGLQSVPRRYAVHLPEWQGLAQAAVPFVLLLVIAFGGLLLMALRSVPAAWRLPVAEPTGDD</sequence>
<keyword evidence="5" id="KW-1185">Reference proteome</keyword>
<feature type="transmembrane region" description="Helical" evidence="2">
    <location>
        <begin position="340"/>
        <end position="361"/>
    </location>
</feature>
<dbReference type="SUPFAM" id="SSF81442">
    <property type="entry name" value="Cytochrome c oxidase subunit I-like"/>
    <property type="match status" value="1"/>
</dbReference>
<dbReference type="InterPro" id="IPR036927">
    <property type="entry name" value="Cyt_c_oxase-like_su1_sf"/>
</dbReference>
<organism evidence="4 5">
    <name type="scientific">Thermomicrobium roseum (strain ATCC 27502 / DSM 5159 / P-2)</name>
    <dbReference type="NCBI Taxonomy" id="309801"/>
    <lineage>
        <taxon>Bacteria</taxon>
        <taxon>Pseudomonadati</taxon>
        <taxon>Thermomicrobiota</taxon>
        <taxon>Thermomicrobia</taxon>
        <taxon>Thermomicrobiales</taxon>
        <taxon>Thermomicrobiaceae</taxon>
        <taxon>Thermomicrobium</taxon>
    </lineage>
</organism>
<dbReference type="Pfam" id="PF00115">
    <property type="entry name" value="COX1"/>
    <property type="match status" value="1"/>
</dbReference>
<feature type="transmembrane region" description="Helical" evidence="2">
    <location>
        <begin position="418"/>
        <end position="436"/>
    </location>
</feature>
<dbReference type="GO" id="GO:0009060">
    <property type="term" value="P:aerobic respiration"/>
    <property type="evidence" value="ECO:0007669"/>
    <property type="project" value="InterPro"/>
</dbReference>
<dbReference type="GO" id="GO:0020037">
    <property type="term" value="F:heme binding"/>
    <property type="evidence" value="ECO:0007669"/>
    <property type="project" value="InterPro"/>
</dbReference>
<feature type="transmembrane region" description="Helical" evidence="2">
    <location>
        <begin position="240"/>
        <end position="261"/>
    </location>
</feature>
<keyword evidence="4" id="KW-0614">Plasmid</keyword>
<accession>B9L3U0</accession>
<feature type="transmembrane region" description="Helical" evidence="2">
    <location>
        <begin position="138"/>
        <end position="160"/>
    </location>
</feature>
<evidence type="ECO:0000256" key="2">
    <source>
        <dbReference type="SAM" id="Phobius"/>
    </source>
</evidence>
<keyword evidence="1" id="KW-0249">Electron transport</keyword>
<dbReference type="AlphaFoldDB" id="B9L3U0"/>
<dbReference type="PROSITE" id="PS50855">
    <property type="entry name" value="COX1"/>
    <property type="match status" value="1"/>
</dbReference>
<dbReference type="eggNOG" id="COG0843">
    <property type="taxonomic scope" value="Bacteria"/>
</dbReference>
<dbReference type="PANTHER" id="PTHR10422">
    <property type="entry name" value="CYTOCHROME C OXIDASE SUBUNIT 1"/>
    <property type="match status" value="1"/>
</dbReference>
<evidence type="ECO:0000313" key="4">
    <source>
        <dbReference type="EMBL" id="ACM07279.1"/>
    </source>
</evidence>
<dbReference type="RefSeq" id="WP_012643266.1">
    <property type="nucleotide sequence ID" value="NC_011961.1"/>
</dbReference>
<dbReference type="EMBL" id="CP001276">
    <property type="protein sequence ID" value="ACM07279.1"/>
    <property type="molecule type" value="Genomic_DNA"/>
</dbReference>
<dbReference type="GO" id="GO:0016020">
    <property type="term" value="C:membrane"/>
    <property type="evidence" value="ECO:0007669"/>
    <property type="project" value="InterPro"/>
</dbReference>
<keyword evidence="1" id="KW-0679">Respiratory chain</keyword>
<feature type="transmembrane region" description="Helical" evidence="2">
    <location>
        <begin position="381"/>
        <end position="398"/>
    </location>
</feature>
<keyword evidence="2" id="KW-0812">Transmembrane</keyword>
<reference evidence="4 5" key="1">
    <citation type="journal article" date="2009" name="PLoS ONE">
        <title>Complete genome sequence of the aerobic CO-oxidizing thermophile Thermomicrobium roseum.</title>
        <authorList>
            <person name="Wu D."/>
            <person name="Raymond J."/>
            <person name="Wu M."/>
            <person name="Chatterji S."/>
            <person name="Ren Q."/>
            <person name="Graham J.E."/>
            <person name="Bryant D.A."/>
            <person name="Robb F."/>
            <person name="Colman A."/>
            <person name="Tallon L.J."/>
            <person name="Badger J.H."/>
            <person name="Madupu R."/>
            <person name="Ward N.L."/>
            <person name="Eisen J.A."/>
        </authorList>
    </citation>
    <scope>NUCLEOTIDE SEQUENCE [LARGE SCALE GENOMIC DNA]</scope>
    <source>
        <strain evidence="5">ATCC 27502 / DSM 5159 / P-2</strain>
        <plasmid evidence="4">unnamed</plasmid>
    </source>
</reference>
<dbReference type="GO" id="GO:0004129">
    <property type="term" value="F:cytochrome-c oxidase activity"/>
    <property type="evidence" value="ECO:0007669"/>
    <property type="project" value="InterPro"/>
</dbReference>
<feature type="transmembrane region" description="Helical" evidence="2">
    <location>
        <begin position="456"/>
        <end position="476"/>
    </location>
</feature>
<feature type="transmembrane region" description="Helical" evidence="2">
    <location>
        <begin position="311"/>
        <end position="333"/>
    </location>
</feature>
<protein>
    <submittedName>
        <fullName evidence="4">Heme-copper respiratory oxidase family</fullName>
    </submittedName>
</protein>
<dbReference type="Gene3D" id="1.20.210.10">
    <property type="entry name" value="Cytochrome c oxidase-like, subunit I domain"/>
    <property type="match status" value="1"/>
</dbReference>
<feature type="transmembrane region" description="Helical" evidence="2">
    <location>
        <begin position="54"/>
        <end position="76"/>
    </location>
</feature>
<keyword evidence="2" id="KW-1133">Transmembrane helix</keyword>
<keyword evidence="1" id="KW-0813">Transport</keyword>
<feature type="domain" description="Cytochrome oxidase subunit I profile" evidence="3">
    <location>
        <begin position="16"/>
        <end position="494"/>
    </location>
</feature>
<feature type="transmembrane region" description="Helical" evidence="2">
    <location>
        <begin position="195"/>
        <end position="220"/>
    </location>
</feature>
<proteinExistence type="predicted"/>
<dbReference type="HOGENOM" id="CLU_042910_0_0_0"/>
<dbReference type="PRINTS" id="PR01165">
    <property type="entry name" value="CYCOXIDASEI"/>
</dbReference>
<evidence type="ECO:0000259" key="3">
    <source>
        <dbReference type="PROSITE" id="PS50855"/>
    </source>
</evidence>
<keyword evidence="2" id="KW-0472">Membrane</keyword>
<feature type="transmembrane region" description="Helical" evidence="2">
    <location>
        <begin position="20"/>
        <end position="42"/>
    </location>
</feature>
<feature type="transmembrane region" description="Helical" evidence="2">
    <location>
        <begin position="97"/>
        <end position="118"/>
    </location>
</feature>
<evidence type="ECO:0000313" key="5">
    <source>
        <dbReference type="Proteomes" id="UP000000447"/>
    </source>
</evidence>
<name>B9L3U0_THERP</name>
<dbReference type="InterPro" id="IPR023616">
    <property type="entry name" value="Cyt_c_oxase-like_su1_dom"/>
</dbReference>
<dbReference type="Proteomes" id="UP000000447">
    <property type="component" value="Plasmid unnamed"/>
</dbReference>
<dbReference type="InterPro" id="IPR000883">
    <property type="entry name" value="Cyt_C_Oxase_1"/>
</dbReference>
<feature type="transmembrane region" description="Helical" evidence="2">
    <location>
        <begin position="273"/>
        <end position="291"/>
    </location>
</feature>
<dbReference type="KEGG" id="tro:trd_A0454"/>
<geneLocation type="plasmid" evidence="5">
    <name>Tros</name>
</geneLocation>
<evidence type="ECO:0000256" key="1">
    <source>
        <dbReference type="ARBA" id="ARBA00022660"/>
    </source>
</evidence>